<evidence type="ECO:0000256" key="6">
    <source>
        <dbReference type="ARBA" id="ARBA00048467"/>
    </source>
</evidence>
<dbReference type="Gene3D" id="3.40.1160.10">
    <property type="entry name" value="Acetylglutamate kinase-like"/>
    <property type="match status" value="1"/>
</dbReference>
<evidence type="ECO:0000313" key="9">
    <source>
        <dbReference type="EMBL" id="HJC24386.1"/>
    </source>
</evidence>
<dbReference type="EMBL" id="DWWS01000043">
    <property type="protein sequence ID" value="HJC24386.1"/>
    <property type="molecule type" value="Genomic_DNA"/>
</dbReference>
<organism evidence="9 10">
    <name type="scientific">Candidatus Eisenbergiella merdavium</name>
    <dbReference type="NCBI Taxonomy" id="2838551"/>
    <lineage>
        <taxon>Bacteria</taxon>
        <taxon>Bacillati</taxon>
        <taxon>Bacillota</taxon>
        <taxon>Clostridia</taxon>
        <taxon>Lachnospirales</taxon>
        <taxon>Lachnospiraceae</taxon>
        <taxon>Eisenbergiella</taxon>
    </lineage>
</organism>
<comment type="catalytic activity">
    <reaction evidence="6">
        <text>hydrogencarbonate + NH4(+) + ATP = carbamoyl phosphate + ADP + H2O + H(+)</text>
        <dbReference type="Rhea" id="RHEA:10152"/>
        <dbReference type="ChEBI" id="CHEBI:15377"/>
        <dbReference type="ChEBI" id="CHEBI:15378"/>
        <dbReference type="ChEBI" id="CHEBI:17544"/>
        <dbReference type="ChEBI" id="CHEBI:28938"/>
        <dbReference type="ChEBI" id="CHEBI:30616"/>
        <dbReference type="ChEBI" id="CHEBI:58228"/>
        <dbReference type="ChEBI" id="CHEBI:456216"/>
        <dbReference type="EC" id="2.7.2.2"/>
    </reaction>
</comment>
<comment type="similarity">
    <text evidence="2 7">Belongs to the carbamate kinase family.</text>
</comment>
<evidence type="ECO:0000256" key="4">
    <source>
        <dbReference type="ARBA" id="ARBA00022679"/>
    </source>
</evidence>
<name>A0A9D2NF87_9FIRM</name>
<dbReference type="PANTHER" id="PTHR30409:SF1">
    <property type="entry name" value="CARBAMATE KINASE-RELATED"/>
    <property type="match status" value="1"/>
</dbReference>
<dbReference type="PRINTS" id="PR01469">
    <property type="entry name" value="CARBMTKINASE"/>
</dbReference>
<dbReference type="InterPro" id="IPR003964">
    <property type="entry name" value="Carb_kinase"/>
</dbReference>
<dbReference type="CDD" id="cd04235">
    <property type="entry name" value="AAK_CK"/>
    <property type="match status" value="1"/>
</dbReference>
<dbReference type="GO" id="GO:0019546">
    <property type="term" value="P:L-arginine deiminase pathway"/>
    <property type="evidence" value="ECO:0007669"/>
    <property type="project" value="TreeGrafter"/>
</dbReference>
<protein>
    <recommendedName>
        <fullName evidence="3 7">Carbamate kinase</fullName>
    </recommendedName>
</protein>
<evidence type="ECO:0000256" key="7">
    <source>
        <dbReference type="PIRNR" id="PIRNR000723"/>
    </source>
</evidence>
<sequence length="325" mass="35099">MSTNTENRAQQRKAAGKKRAVVSLGHQALGYTTTEQKDAVKVTAKALADLVEAGYQLTITHSNGPQVSMIHKAMTELRRVYIDYTPAPMCVCSAMSQGYVGYDIQNSLRAELLSRGISKPVSTILTQVTVDPYDEAFYEPTKIIGRYMSREDAETEQKKGNYVVEEPGKGFRRIVAAPKPIDILEIDAIRTLADADQVVIACGGGGIPVIPQEHALKGASAVIEKDSIAGKLACDLQADQLIILTSVKQVYKDYRKETEAPIHSMTAAEARAYMQDGQFEAGTMLPKIEAAVSYLEAVPEGSVLITSLDFVADAVKGKAGTLITA</sequence>
<dbReference type="PIRSF" id="PIRSF000723">
    <property type="entry name" value="Carbamate_kin"/>
    <property type="match status" value="1"/>
</dbReference>
<keyword evidence="4 7" id="KW-0808">Transferase</keyword>
<feature type="domain" description="Aspartate/glutamate/uridylate kinase" evidence="8">
    <location>
        <begin position="18"/>
        <end position="296"/>
    </location>
</feature>
<keyword evidence="5 7" id="KW-0418">Kinase</keyword>
<dbReference type="InterPro" id="IPR036393">
    <property type="entry name" value="AceGlu_kinase-like_sf"/>
</dbReference>
<dbReference type="GO" id="GO:0008804">
    <property type="term" value="F:carbamate kinase activity"/>
    <property type="evidence" value="ECO:0007669"/>
    <property type="project" value="UniProtKB-EC"/>
</dbReference>
<evidence type="ECO:0000256" key="2">
    <source>
        <dbReference type="ARBA" id="ARBA00011066"/>
    </source>
</evidence>
<reference evidence="9" key="1">
    <citation type="journal article" date="2021" name="PeerJ">
        <title>Extensive microbial diversity within the chicken gut microbiome revealed by metagenomics and culture.</title>
        <authorList>
            <person name="Gilroy R."/>
            <person name="Ravi A."/>
            <person name="Getino M."/>
            <person name="Pursley I."/>
            <person name="Horton D.L."/>
            <person name="Alikhan N.F."/>
            <person name="Baker D."/>
            <person name="Gharbi K."/>
            <person name="Hall N."/>
            <person name="Watson M."/>
            <person name="Adriaenssens E.M."/>
            <person name="Foster-Nyarko E."/>
            <person name="Jarju S."/>
            <person name="Secka A."/>
            <person name="Antonio M."/>
            <person name="Oren A."/>
            <person name="Chaudhuri R.R."/>
            <person name="La Ragione R."/>
            <person name="Hildebrand F."/>
            <person name="Pallen M.J."/>
        </authorList>
    </citation>
    <scope>NUCLEOTIDE SEQUENCE</scope>
    <source>
        <strain evidence="9">USAMLcec2-132</strain>
    </source>
</reference>
<evidence type="ECO:0000259" key="8">
    <source>
        <dbReference type="Pfam" id="PF00696"/>
    </source>
</evidence>
<proteinExistence type="inferred from homology"/>
<dbReference type="PANTHER" id="PTHR30409">
    <property type="entry name" value="CARBAMATE KINASE"/>
    <property type="match status" value="1"/>
</dbReference>
<accession>A0A9D2NF87</accession>
<evidence type="ECO:0000256" key="5">
    <source>
        <dbReference type="ARBA" id="ARBA00022777"/>
    </source>
</evidence>
<comment type="pathway">
    <text evidence="1">Metabolic intermediate metabolism; carbamoyl phosphate degradation; CO(2) and NH(3) from carbamoyl phosphate: step 1/1.</text>
</comment>
<dbReference type="SUPFAM" id="SSF53633">
    <property type="entry name" value="Carbamate kinase-like"/>
    <property type="match status" value="1"/>
</dbReference>
<evidence type="ECO:0000313" key="10">
    <source>
        <dbReference type="Proteomes" id="UP000823891"/>
    </source>
</evidence>
<evidence type="ECO:0000256" key="1">
    <source>
        <dbReference type="ARBA" id="ARBA00005118"/>
    </source>
</evidence>
<dbReference type="AlphaFoldDB" id="A0A9D2NF87"/>
<dbReference type="GO" id="GO:0005829">
    <property type="term" value="C:cytosol"/>
    <property type="evidence" value="ECO:0007669"/>
    <property type="project" value="TreeGrafter"/>
</dbReference>
<dbReference type="Proteomes" id="UP000823891">
    <property type="component" value="Unassembled WGS sequence"/>
</dbReference>
<gene>
    <name evidence="9" type="ORF">H9761_11860</name>
</gene>
<reference evidence="9" key="2">
    <citation type="submission" date="2021-04" db="EMBL/GenBank/DDBJ databases">
        <authorList>
            <person name="Gilroy R."/>
        </authorList>
    </citation>
    <scope>NUCLEOTIDE SEQUENCE</scope>
    <source>
        <strain evidence="9">USAMLcec2-132</strain>
    </source>
</reference>
<comment type="caution">
    <text evidence="9">The sequence shown here is derived from an EMBL/GenBank/DDBJ whole genome shotgun (WGS) entry which is preliminary data.</text>
</comment>
<dbReference type="InterPro" id="IPR001048">
    <property type="entry name" value="Asp/Glu/Uridylate_kinase"/>
</dbReference>
<evidence type="ECO:0000256" key="3">
    <source>
        <dbReference type="ARBA" id="ARBA00013070"/>
    </source>
</evidence>
<dbReference type="NCBIfam" id="NF009007">
    <property type="entry name" value="PRK12352.1"/>
    <property type="match status" value="1"/>
</dbReference>
<dbReference type="Pfam" id="PF00696">
    <property type="entry name" value="AA_kinase"/>
    <property type="match status" value="1"/>
</dbReference>